<evidence type="ECO:0000313" key="4">
    <source>
        <dbReference type="Proteomes" id="UP000192505"/>
    </source>
</evidence>
<name>A0A1W9KR05_9BURK</name>
<dbReference type="AlphaFoldDB" id="A0A1W9KR05"/>
<dbReference type="Proteomes" id="UP000192505">
    <property type="component" value="Unassembled WGS sequence"/>
</dbReference>
<evidence type="ECO:0000259" key="2">
    <source>
        <dbReference type="Pfam" id="PF11740"/>
    </source>
</evidence>
<dbReference type="EMBL" id="MTEI01000019">
    <property type="protein sequence ID" value="OQW86267.1"/>
    <property type="molecule type" value="Genomic_DNA"/>
</dbReference>
<accession>A0A1W9KR05</accession>
<evidence type="ECO:0000256" key="1">
    <source>
        <dbReference type="SAM" id="MobiDB-lite"/>
    </source>
</evidence>
<comment type="caution">
    <text evidence="3">The sequence shown here is derived from an EMBL/GenBank/DDBJ whole genome shotgun (WGS) entry which is preliminary data.</text>
</comment>
<dbReference type="InterPro" id="IPR021104">
    <property type="entry name" value="KfrA_DNA-bd_N"/>
</dbReference>
<dbReference type="Pfam" id="PF11740">
    <property type="entry name" value="KfrA_N"/>
    <property type="match status" value="1"/>
</dbReference>
<gene>
    <name evidence="3" type="ORF">BWK72_18000</name>
</gene>
<proteinExistence type="predicted"/>
<sequence length="336" mass="36401">MELTKDTRDRIFAAADSLYEQAGRAAFPTVDAVRKTARVNMNDASAGMKEWRRAQTAQAAPVAVQVPEAVMQASSAALAALWQEAQELANESLRAAQAGWDAERIEADTLNKQMADAFEVQKAELEAGQARITELEAAGRQAAADAEALRQRVEETHAALLAMQQRAAVAEQRAEEIERRAGDLRTELDHAHQEAAQGRVELAGLRQAHAGEIEALRAELVASQGKAEAAAEKASGTIEALRTELATVKAKAETATEAHQAHRKQAAAEAHRTAERMTTAQAERDQARKDERQAREDAATLRGQLNELREQNAQLLQTVKAQSAQSEKPAGKAKKD</sequence>
<protein>
    <submittedName>
        <fullName evidence="3">KfrA protein</fullName>
    </submittedName>
</protein>
<organism evidence="3 4">
    <name type="scientific">Rhodoferax ferrireducens</name>
    <dbReference type="NCBI Taxonomy" id="192843"/>
    <lineage>
        <taxon>Bacteria</taxon>
        <taxon>Pseudomonadati</taxon>
        <taxon>Pseudomonadota</taxon>
        <taxon>Betaproteobacteria</taxon>
        <taxon>Burkholderiales</taxon>
        <taxon>Comamonadaceae</taxon>
        <taxon>Rhodoferax</taxon>
    </lineage>
</organism>
<feature type="compositionally biased region" description="Basic and acidic residues" evidence="1">
    <location>
        <begin position="282"/>
        <end position="299"/>
    </location>
</feature>
<feature type="domain" description="KfrA N-terminal DNA-binding" evidence="2">
    <location>
        <begin position="7"/>
        <end position="124"/>
    </location>
</feature>
<reference evidence="3 4" key="1">
    <citation type="submission" date="2017-01" db="EMBL/GenBank/DDBJ databases">
        <title>Novel large sulfur bacteria in the metagenomes of groundwater-fed chemosynthetic microbial mats in the Lake Huron basin.</title>
        <authorList>
            <person name="Sharrar A.M."/>
            <person name="Flood B.E."/>
            <person name="Bailey J.V."/>
            <person name="Jones D.S."/>
            <person name="Biddanda B."/>
            <person name="Ruberg S.A."/>
            <person name="Marcus D.N."/>
            <person name="Dick G.J."/>
        </authorList>
    </citation>
    <scope>NUCLEOTIDE SEQUENCE [LARGE SCALE GENOMIC DNA]</scope>
    <source>
        <strain evidence="3">A7</strain>
    </source>
</reference>
<feature type="compositionally biased region" description="Polar residues" evidence="1">
    <location>
        <begin position="311"/>
        <end position="326"/>
    </location>
</feature>
<evidence type="ECO:0000313" key="3">
    <source>
        <dbReference type="EMBL" id="OQW86267.1"/>
    </source>
</evidence>
<feature type="region of interest" description="Disordered" evidence="1">
    <location>
        <begin position="253"/>
        <end position="336"/>
    </location>
</feature>